<evidence type="ECO:0000256" key="10">
    <source>
        <dbReference type="SAM" id="MobiDB-lite"/>
    </source>
</evidence>
<dbReference type="PROSITE" id="PS00482">
    <property type="entry name" value="DIHYDROOROTASE_1"/>
    <property type="match status" value="1"/>
</dbReference>
<dbReference type="GO" id="GO:0044205">
    <property type="term" value="P:'de novo' UMP biosynthetic process"/>
    <property type="evidence" value="ECO:0007669"/>
    <property type="project" value="UniProtKB-UniPathway"/>
</dbReference>
<feature type="region of interest" description="Disordered" evidence="10">
    <location>
        <begin position="354"/>
        <end position="416"/>
    </location>
</feature>
<evidence type="ECO:0000256" key="1">
    <source>
        <dbReference type="ARBA" id="ARBA00004880"/>
    </source>
</evidence>
<evidence type="ECO:0000256" key="3">
    <source>
        <dbReference type="ARBA" id="ARBA00012860"/>
    </source>
</evidence>
<dbReference type="InterPro" id="IPR006680">
    <property type="entry name" value="Amidohydro-rel"/>
</dbReference>
<dbReference type="GO" id="GO:0009507">
    <property type="term" value="C:chloroplast"/>
    <property type="evidence" value="ECO:0007669"/>
    <property type="project" value="TreeGrafter"/>
</dbReference>
<dbReference type="InterPro" id="IPR032466">
    <property type="entry name" value="Metal_Hydrolase"/>
</dbReference>
<comment type="catalytic activity">
    <reaction evidence="8">
        <text>(S)-dihydroorotate + H2O = N-carbamoyl-L-aspartate + H(+)</text>
        <dbReference type="Rhea" id="RHEA:24296"/>
        <dbReference type="ChEBI" id="CHEBI:15377"/>
        <dbReference type="ChEBI" id="CHEBI:15378"/>
        <dbReference type="ChEBI" id="CHEBI:30864"/>
        <dbReference type="ChEBI" id="CHEBI:32814"/>
        <dbReference type="EC" id="3.5.2.3"/>
    </reaction>
</comment>
<dbReference type="PROSITE" id="PS00483">
    <property type="entry name" value="DIHYDROOROTASE_2"/>
    <property type="match status" value="1"/>
</dbReference>
<evidence type="ECO:0000259" key="11">
    <source>
        <dbReference type="Pfam" id="PF01979"/>
    </source>
</evidence>
<evidence type="ECO:0000256" key="6">
    <source>
        <dbReference type="ARBA" id="ARBA00022833"/>
    </source>
</evidence>
<name>A0A6A1WMZ0_9ROSI</name>
<dbReference type="AlphaFoldDB" id="A0A6A1WMZ0"/>
<evidence type="ECO:0000313" key="13">
    <source>
        <dbReference type="Proteomes" id="UP000516437"/>
    </source>
</evidence>
<dbReference type="GO" id="GO:0004151">
    <property type="term" value="F:dihydroorotase activity"/>
    <property type="evidence" value="ECO:0007669"/>
    <property type="project" value="UniProtKB-EC"/>
</dbReference>
<dbReference type="Gene3D" id="3.20.20.140">
    <property type="entry name" value="Metal-dependent hydrolases"/>
    <property type="match status" value="1"/>
</dbReference>
<evidence type="ECO:0000256" key="9">
    <source>
        <dbReference type="ARBA" id="ARBA00069884"/>
    </source>
</evidence>
<keyword evidence="6" id="KW-0862">Zinc</keyword>
<accession>A0A6A1WMZ0</accession>
<organism evidence="12 13">
    <name type="scientific">Morella rubra</name>
    <name type="common">Chinese bayberry</name>
    <dbReference type="NCBI Taxonomy" id="262757"/>
    <lineage>
        <taxon>Eukaryota</taxon>
        <taxon>Viridiplantae</taxon>
        <taxon>Streptophyta</taxon>
        <taxon>Embryophyta</taxon>
        <taxon>Tracheophyta</taxon>
        <taxon>Spermatophyta</taxon>
        <taxon>Magnoliopsida</taxon>
        <taxon>eudicotyledons</taxon>
        <taxon>Gunneridae</taxon>
        <taxon>Pentapetalae</taxon>
        <taxon>rosids</taxon>
        <taxon>fabids</taxon>
        <taxon>Fagales</taxon>
        <taxon>Myricaceae</taxon>
        <taxon>Morella</taxon>
    </lineage>
</organism>
<dbReference type="EC" id="3.5.2.3" evidence="3"/>
<evidence type="ECO:0000256" key="2">
    <source>
        <dbReference type="ARBA" id="ARBA00005631"/>
    </source>
</evidence>
<dbReference type="GO" id="GO:0046872">
    <property type="term" value="F:metal ion binding"/>
    <property type="evidence" value="ECO:0007669"/>
    <property type="project" value="UniProtKB-KW"/>
</dbReference>
<dbReference type="Pfam" id="PF01979">
    <property type="entry name" value="Amidohydro_1"/>
    <property type="match status" value="1"/>
</dbReference>
<reference evidence="12 13" key="1">
    <citation type="journal article" date="2019" name="Plant Biotechnol. J.">
        <title>The red bayberry genome and genetic basis of sex determination.</title>
        <authorList>
            <person name="Jia H.M."/>
            <person name="Jia H.J."/>
            <person name="Cai Q.L."/>
            <person name="Wang Y."/>
            <person name="Zhao H.B."/>
            <person name="Yang W.F."/>
            <person name="Wang G.Y."/>
            <person name="Li Y.H."/>
            <person name="Zhan D.L."/>
            <person name="Shen Y.T."/>
            <person name="Niu Q.F."/>
            <person name="Chang L."/>
            <person name="Qiu J."/>
            <person name="Zhao L."/>
            <person name="Xie H.B."/>
            <person name="Fu W.Y."/>
            <person name="Jin J."/>
            <person name="Li X.W."/>
            <person name="Jiao Y."/>
            <person name="Zhou C.C."/>
            <person name="Tu T."/>
            <person name="Chai C.Y."/>
            <person name="Gao J.L."/>
            <person name="Fan L.J."/>
            <person name="van de Weg E."/>
            <person name="Wang J.Y."/>
            <person name="Gao Z.S."/>
        </authorList>
    </citation>
    <scope>NUCLEOTIDE SEQUENCE [LARGE SCALE GENOMIC DNA]</scope>
    <source>
        <tissue evidence="12">Leaves</tissue>
    </source>
</reference>
<dbReference type="SUPFAM" id="SSF51556">
    <property type="entry name" value="Metallo-dependent hydrolases"/>
    <property type="match status" value="1"/>
</dbReference>
<comment type="similarity">
    <text evidence="2">Belongs to the metallo-dependent hydrolases superfamily. DHOase family. Class II DHOase subfamily.</text>
</comment>
<dbReference type="FunFam" id="3.20.20.140:FF:000006">
    <property type="entry name" value="Dihydroorotase"/>
    <property type="match status" value="1"/>
</dbReference>
<feature type="compositionally biased region" description="Polar residues" evidence="10">
    <location>
        <begin position="405"/>
        <end position="416"/>
    </location>
</feature>
<keyword evidence="13" id="KW-1185">Reference proteome</keyword>
<evidence type="ECO:0000256" key="8">
    <source>
        <dbReference type="ARBA" id="ARBA00048492"/>
    </source>
</evidence>
<dbReference type="OrthoDB" id="1670005at2759"/>
<dbReference type="UniPathway" id="UPA00070">
    <property type="reaction ID" value="UER00117"/>
</dbReference>
<evidence type="ECO:0000256" key="4">
    <source>
        <dbReference type="ARBA" id="ARBA00022723"/>
    </source>
</evidence>
<keyword evidence="5" id="KW-0378">Hydrolase</keyword>
<dbReference type="InterPro" id="IPR004721">
    <property type="entry name" value="DHOdimr"/>
</dbReference>
<dbReference type="PANTHER" id="PTHR43137">
    <property type="entry name" value="DIHYDROOROTASE"/>
    <property type="match status" value="1"/>
</dbReference>
<dbReference type="PANTHER" id="PTHR43137:SF1">
    <property type="entry name" value="DIHYDROOROTASE"/>
    <property type="match status" value="1"/>
</dbReference>
<comment type="pathway">
    <text evidence="1">Pyrimidine metabolism; UMP biosynthesis via de novo pathway; (S)-dihydroorotate from bicarbonate: step 3/3.</text>
</comment>
<evidence type="ECO:0000313" key="12">
    <source>
        <dbReference type="EMBL" id="KAB1226611.1"/>
    </source>
</evidence>
<dbReference type="HAMAP" id="MF_00219">
    <property type="entry name" value="PyrC_classII"/>
    <property type="match status" value="1"/>
</dbReference>
<dbReference type="NCBIfam" id="TIGR00856">
    <property type="entry name" value="pyrC_dimer"/>
    <property type="match status" value="1"/>
</dbReference>
<comment type="caution">
    <text evidence="12">The sequence shown here is derived from an EMBL/GenBank/DDBJ whole genome shotgun (WGS) entry which is preliminary data.</text>
</comment>
<keyword evidence="4" id="KW-0479">Metal-binding</keyword>
<gene>
    <name evidence="12" type="ORF">CJ030_MR1G023382</name>
</gene>
<dbReference type="Proteomes" id="UP000516437">
    <property type="component" value="Chromosome 1"/>
</dbReference>
<dbReference type="EMBL" id="RXIC02000019">
    <property type="protein sequence ID" value="KAB1226611.1"/>
    <property type="molecule type" value="Genomic_DNA"/>
</dbReference>
<keyword evidence="7" id="KW-0665">Pyrimidine biosynthesis</keyword>
<dbReference type="InterPro" id="IPR002195">
    <property type="entry name" value="Dihydroorotase_CS"/>
</dbReference>
<protein>
    <recommendedName>
        <fullName evidence="9">Dihydroorotase, mitochondrial</fullName>
        <ecNumber evidence="3">3.5.2.3</ecNumber>
    </recommendedName>
</protein>
<evidence type="ECO:0000256" key="7">
    <source>
        <dbReference type="ARBA" id="ARBA00022975"/>
    </source>
</evidence>
<dbReference type="CDD" id="cd01294">
    <property type="entry name" value="DHOase"/>
    <property type="match status" value="1"/>
</dbReference>
<proteinExistence type="inferred from homology"/>
<feature type="domain" description="Amidohydrolase-related" evidence="11">
    <location>
        <begin position="10"/>
        <end position="321"/>
    </location>
</feature>
<dbReference type="GO" id="GO:0006207">
    <property type="term" value="P:'de novo' pyrimidine nucleobase biosynthetic process"/>
    <property type="evidence" value="ECO:0007669"/>
    <property type="project" value="TreeGrafter"/>
</dbReference>
<sequence>MELILTKPDDWHLHLRDGDLLGAVVSHSATHFGRAIVMPNLKPPITTTATAVAYRDSILKALPANSTFTPLMTLYLTDTTSPEEIKFAKRSGVVYAVKLYPAGATTNSQDGVTDLFGKCLPVLQEMAEQNMPLLVHGEVTNPEVDVFDREKVFIETVLQPLVQRLPQLRVVMEHITTMDAVKFVESCKEGSVAATVTPQHLLLNRNALFQGGLQPHNYCLPVLKREKHRQAIVTAVTSGSKRFFLGTDSAPHERRRKECPCGCAGIFNAPVALSLYAKVFEEAGALEKLEAFTSFNGPDFYGLPRNTSKIKMIRRMWKNIFLSLPGIKTFIFPGGKFDLGDFISVNAKGEVFRPSAKKTQTPETQPLVKPEPLRKKKQPPETALLAVEAASSQNIQKPLKPYSELTKTQRTAGPES</sequence>
<evidence type="ECO:0000256" key="5">
    <source>
        <dbReference type="ARBA" id="ARBA00022801"/>
    </source>
</evidence>